<reference evidence="2 3" key="1">
    <citation type="submission" date="2024-11" db="EMBL/GenBank/DDBJ databases">
        <title>Chromosome-level genome assembly of the freshwater bivalve Anodonta woodiana.</title>
        <authorList>
            <person name="Chen X."/>
        </authorList>
    </citation>
    <scope>NUCLEOTIDE SEQUENCE [LARGE SCALE GENOMIC DNA]</scope>
    <source>
        <strain evidence="2">MN2024</strain>
        <tissue evidence="2">Gills</tissue>
    </source>
</reference>
<evidence type="ECO:0000313" key="2">
    <source>
        <dbReference type="EMBL" id="KAL3858867.1"/>
    </source>
</evidence>
<dbReference type="EMBL" id="JBJQND010000012">
    <property type="protein sequence ID" value="KAL3858867.1"/>
    <property type="molecule type" value="Genomic_DNA"/>
</dbReference>
<name>A0ABD3VBB7_SINWO</name>
<keyword evidence="1" id="KW-0732">Signal</keyword>
<proteinExistence type="predicted"/>
<dbReference type="AlphaFoldDB" id="A0ABD3VBB7"/>
<organism evidence="2 3">
    <name type="scientific">Sinanodonta woodiana</name>
    <name type="common">Chinese pond mussel</name>
    <name type="synonym">Anodonta woodiana</name>
    <dbReference type="NCBI Taxonomy" id="1069815"/>
    <lineage>
        <taxon>Eukaryota</taxon>
        <taxon>Metazoa</taxon>
        <taxon>Spiralia</taxon>
        <taxon>Lophotrochozoa</taxon>
        <taxon>Mollusca</taxon>
        <taxon>Bivalvia</taxon>
        <taxon>Autobranchia</taxon>
        <taxon>Heteroconchia</taxon>
        <taxon>Palaeoheterodonta</taxon>
        <taxon>Unionida</taxon>
        <taxon>Unionoidea</taxon>
        <taxon>Unionidae</taxon>
        <taxon>Unioninae</taxon>
        <taxon>Sinanodonta</taxon>
    </lineage>
</organism>
<keyword evidence="3" id="KW-1185">Reference proteome</keyword>
<gene>
    <name evidence="2" type="ORF">ACJMK2_009116</name>
</gene>
<protein>
    <submittedName>
        <fullName evidence="2">Uncharacterized protein</fullName>
    </submittedName>
</protein>
<evidence type="ECO:0000256" key="1">
    <source>
        <dbReference type="SAM" id="SignalP"/>
    </source>
</evidence>
<dbReference type="Proteomes" id="UP001634394">
    <property type="component" value="Unassembled WGS sequence"/>
</dbReference>
<comment type="caution">
    <text evidence="2">The sequence shown here is derived from an EMBL/GenBank/DDBJ whole genome shotgun (WGS) entry which is preliminary data.</text>
</comment>
<feature type="chain" id="PRO_5044826156" evidence="1">
    <location>
        <begin position="19"/>
        <end position="183"/>
    </location>
</feature>
<evidence type="ECO:0000313" key="3">
    <source>
        <dbReference type="Proteomes" id="UP001634394"/>
    </source>
</evidence>
<accession>A0ABD3VBB7</accession>
<sequence length="183" mass="19254">MTFVTIALLLGLAVLVSGFPRPAGHGAGIFRDTSGVQGLYGFRNSGNLNFGQWGSPHNGGSSLLVNSLGNINGRGHSIGNRANLNYGPGIFRHHIGGVGYSNFGNLDFGHTGRHSDGLNIGGSFVSDRSFGNFNRNGISSANRANRYDVSGSAVNGHPGQVYGDIFRHFGRDGIELGGYLAFE</sequence>
<feature type="signal peptide" evidence="1">
    <location>
        <begin position="1"/>
        <end position="18"/>
    </location>
</feature>